<dbReference type="Proteomes" id="UP000324973">
    <property type="component" value="Unassembled WGS sequence"/>
</dbReference>
<evidence type="ECO:0000313" key="1">
    <source>
        <dbReference type="EMBL" id="TYT26422.1"/>
    </source>
</evidence>
<dbReference type="Gene3D" id="3.60.21.10">
    <property type="match status" value="1"/>
</dbReference>
<dbReference type="GO" id="GO:0004519">
    <property type="term" value="F:endonuclease activity"/>
    <property type="evidence" value="ECO:0007669"/>
    <property type="project" value="UniProtKB-KW"/>
</dbReference>
<dbReference type="GO" id="GO:0016874">
    <property type="term" value="F:ligase activity"/>
    <property type="evidence" value="ECO:0007669"/>
    <property type="project" value="UniProtKB-KW"/>
</dbReference>
<dbReference type="NCBIfam" id="TIGR04123">
    <property type="entry name" value="P_estr_lig_assc"/>
    <property type="match status" value="1"/>
</dbReference>
<dbReference type="InterPro" id="IPR029052">
    <property type="entry name" value="Metallo-depent_PP-like"/>
</dbReference>
<dbReference type="OrthoDB" id="9795838at2"/>
<keyword evidence="1" id="KW-0378">Hydrolase</keyword>
<gene>
    <name evidence="1" type="primary">pdeM</name>
    <name evidence="1" type="ORF">FZO89_09220</name>
</gene>
<dbReference type="EMBL" id="VTFT01000001">
    <property type="protein sequence ID" value="TYT26422.1"/>
    <property type="molecule type" value="Genomic_DNA"/>
</dbReference>
<keyword evidence="2" id="KW-1185">Reference proteome</keyword>
<keyword evidence="1" id="KW-0255">Endonuclease</keyword>
<reference evidence="1 2" key="1">
    <citation type="submission" date="2019-08" db="EMBL/GenBank/DDBJ databases">
        <title>Luteimonas viscosus sp. nov., isolated from soil of a sunflower field.</title>
        <authorList>
            <person name="Jianli Z."/>
            <person name="Ying Z."/>
        </authorList>
    </citation>
    <scope>NUCLEOTIDE SEQUENCE [LARGE SCALE GENOMIC DNA]</scope>
    <source>
        <strain evidence="1 2">XBU10</strain>
    </source>
</reference>
<name>A0A5D4XTV8_9GAMM</name>
<keyword evidence="1" id="KW-0436">Ligase</keyword>
<proteinExistence type="predicted"/>
<sequence>MPDTLDLTLAGEPVRLLADRALYWPARDRLLVADLHLGKGDTFRAAGIAVPSGGTAHDLARLDALLALTSASSLWILGDFLHARRHAAVDAAWRAFREAHREVAMAVVPGNHDRAFDADVAGVARAREGHVEPPFEFRHAPPHKLVPDRHVLCGHVHPVLRLPPLGRHPLFWLRPGITVLPAFSAFTGGHPVPRADSAGSVLCNGRQLVRLA</sequence>
<dbReference type="GO" id="GO:0016787">
    <property type="term" value="F:hydrolase activity"/>
    <property type="evidence" value="ECO:0007669"/>
    <property type="project" value="UniProtKB-KW"/>
</dbReference>
<dbReference type="PIRSF" id="PIRSF000887">
    <property type="entry name" value="Pesterase_MJ0037"/>
    <property type="match status" value="1"/>
</dbReference>
<dbReference type="AlphaFoldDB" id="A0A5D4XTV8"/>
<protein>
    <submittedName>
        <fullName evidence="1">Ligase-associated DNA damage response endonuclease PdeM</fullName>
        <ecNumber evidence="1">3.1.-.-</ecNumber>
    </submittedName>
</protein>
<dbReference type="RefSeq" id="WP_149102973.1">
    <property type="nucleotide sequence ID" value="NZ_VTFT01000001.1"/>
</dbReference>
<dbReference type="InterPro" id="IPR024173">
    <property type="entry name" value="Pesterase_MJ0037-like"/>
</dbReference>
<dbReference type="PANTHER" id="PTHR39323:SF1">
    <property type="entry name" value="BLR1149 PROTEIN"/>
    <property type="match status" value="1"/>
</dbReference>
<dbReference type="EC" id="3.1.-.-" evidence="1"/>
<dbReference type="SUPFAM" id="SSF56300">
    <property type="entry name" value="Metallo-dependent phosphatases"/>
    <property type="match status" value="1"/>
</dbReference>
<organism evidence="1 2">
    <name type="scientific">Luteimonas viscosa</name>
    <dbReference type="NCBI Taxonomy" id="1132694"/>
    <lineage>
        <taxon>Bacteria</taxon>
        <taxon>Pseudomonadati</taxon>
        <taxon>Pseudomonadota</taxon>
        <taxon>Gammaproteobacteria</taxon>
        <taxon>Lysobacterales</taxon>
        <taxon>Lysobacteraceae</taxon>
        <taxon>Luteimonas</taxon>
    </lineage>
</organism>
<dbReference type="PANTHER" id="PTHR39323">
    <property type="entry name" value="BLR1149 PROTEIN"/>
    <property type="match status" value="1"/>
</dbReference>
<keyword evidence="1" id="KW-0540">Nuclease</keyword>
<evidence type="ECO:0000313" key="2">
    <source>
        <dbReference type="Proteomes" id="UP000324973"/>
    </source>
</evidence>
<comment type="caution">
    <text evidence="1">The sequence shown here is derived from an EMBL/GenBank/DDBJ whole genome shotgun (WGS) entry which is preliminary data.</text>
</comment>
<dbReference type="InterPro" id="IPR026336">
    <property type="entry name" value="PdeM-like"/>
</dbReference>
<accession>A0A5D4XTV8</accession>